<dbReference type="InterPro" id="IPR029017">
    <property type="entry name" value="Enolase-like_N"/>
</dbReference>
<dbReference type="Proteomes" id="UP001500929">
    <property type="component" value="Unassembled WGS sequence"/>
</dbReference>
<gene>
    <name evidence="2" type="ORF">GCM10009851_07120</name>
</gene>
<reference evidence="2 3" key="1">
    <citation type="journal article" date="2019" name="Int. J. Syst. Evol. Microbiol.">
        <title>The Global Catalogue of Microorganisms (GCM) 10K type strain sequencing project: providing services to taxonomists for standard genome sequencing and annotation.</title>
        <authorList>
            <consortium name="The Broad Institute Genomics Platform"/>
            <consortium name="The Broad Institute Genome Sequencing Center for Infectious Disease"/>
            <person name="Wu L."/>
            <person name="Ma J."/>
        </authorList>
    </citation>
    <scope>NUCLEOTIDE SEQUENCE [LARGE SCALE GENOMIC DNA]</scope>
    <source>
        <strain evidence="2 3">JCM 16117</strain>
    </source>
</reference>
<evidence type="ECO:0000313" key="3">
    <source>
        <dbReference type="Proteomes" id="UP001500929"/>
    </source>
</evidence>
<protein>
    <submittedName>
        <fullName evidence="2">D-galactarolactone cycloisomerase</fullName>
    </submittedName>
</protein>
<evidence type="ECO:0000313" key="2">
    <source>
        <dbReference type="EMBL" id="GAA2225872.1"/>
    </source>
</evidence>
<dbReference type="InterPro" id="IPR013341">
    <property type="entry name" value="Mandelate_racemase_N_dom"/>
</dbReference>
<dbReference type="EMBL" id="BAAAQY010000002">
    <property type="protein sequence ID" value="GAA2225872.1"/>
    <property type="molecule type" value="Genomic_DNA"/>
</dbReference>
<evidence type="ECO:0000259" key="1">
    <source>
        <dbReference type="SMART" id="SM00922"/>
    </source>
</evidence>
<dbReference type="InterPro" id="IPR013342">
    <property type="entry name" value="Mandelate_racemase_C"/>
</dbReference>
<dbReference type="Gene3D" id="3.30.390.10">
    <property type="entry name" value="Enolase-like, N-terminal domain"/>
    <property type="match status" value="1"/>
</dbReference>
<dbReference type="InterPro" id="IPR034593">
    <property type="entry name" value="DgoD-like"/>
</dbReference>
<dbReference type="SMART" id="SM00922">
    <property type="entry name" value="MR_MLE"/>
    <property type="match status" value="1"/>
</dbReference>
<dbReference type="SUPFAM" id="SSF51604">
    <property type="entry name" value="Enolase C-terminal domain-like"/>
    <property type="match status" value="1"/>
</dbReference>
<dbReference type="Pfam" id="PF13378">
    <property type="entry name" value="MR_MLE_C"/>
    <property type="match status" value="1"/>
</dbReference>
<sequence length="371" mass="39223">MRIRSVTPIPLRLTTDYSAMTYFVVKVETDDGLVGWGESCDCFGISHPAVLATIVEQLWAPALVGVELEKAGVVLERAHAATRRTLGDQFSAGQSRSAVAIALRDLEGKARGVSLSGMLGRVADSVRVYAGNSHFLETREAGAHLELLAPLLDRGVSIVKMRIGLDWRNALRVLGELRALLPETVEITVDGSEFFTVAESIEIAARLGALGIGWFEEPVPAGRLSAIKRVVEASPVPIAYGEHFFGAEYALDALELTGLSVVQPDASICGGPDEAHRLARAALGRGARVVMHLHGGPISLAANAHVAASVPGVDVLEYPFHLSPVLERLAPSAGFGIGSIVDGRLAVPTGPGLGIELDESVIDEGRQGWLA</sequence>
<dbReference type="InterPro" id="IPR029065">
    <property type="entry name" value="Enolase_C-like"/>
</dbReference>
<comment type="caution">
    <text evidence="2">The sequence shown here is derived from an EMBL/GenBank/DDBJ whole genome shotgun (WGS) entry which is preliminary data.</text>
</comment>
<dbReference type="InterPro" id="IPR036849">
    <property type="entry name" value="Enolase-like_C_sf"/>
</dbReference>
<dbReference type="Pfam" id="PF02746">
    <property type="entry name" value="MR_MLE_N"/>
    <property type="match status" value="1"/>
</dbReference>
<organism evidence="2 3">
    <name type="scientific">Herbiconiux moechotypicola</name>
    <dbReference type="NCBI Taxonomy" id="637393"/>
    <lineage>
        <taxon>Bacteria</taxon>
        <taxon>Bacillati</taxon>
        <taxon>Actinomycetota</taxon>
        <taxon>Actinomycetes</taxon>
        <taxon>Micrococcales</taxon>
        <taxon>Microbacteriaceae</taxon>
        <taxon>Herbiconiux</taxon>
    </lineage>
</organism>
<dbReference type="SFLD" id="SFLDS00001">
    <property type="entry name" value="Enolase"/>
    <property type="match status" value="1"/>
</dbReference>
<accession>A0ABN3DAE2</accession>
<dbReference type="PANTHER" id="PTHR48080">
    <property type="entry name" value="D-GALACTONATE DEHYDRATASE-RELATED"/>
    <property type="match status" value="1"/>
</dbReference>
<dbReference type="CDD" id="cd03316">
    <property type="entry name" value="MR_like"/>
    <property type="match status" value="1"/>
</dbReference>
<feature type="domain" description="Mandelate racemase/muconate lactonizing enzyme C-terminal" evidence="1">
    <location>
        <begin position="141"/>
        <end position="237"/>
    </location>
</feature>
<dbReference type="RefSeq" id="WP_259478343.1">
    <property type="nucleotide sequence ID" value="NZ_BAAAQY010000002.1"/>
</dbReference>
<dbReference type="Gene3D" id="3.20.20.120">
    <property type="entry name" value="Enolase-like C-terminal domain"/>
    <property type="match status" value="1"/>
</dbReference>
<name>A0ABN3DAE2_9MICO</name>
<keyword evidence="3" id="KW-1185">Reference proteome</keyword>
<dbReference type="SUPFAM" id="SSF54826">
    <property type="entry name" value="Enolase N-terminal domain-like"/>
    <property type="match status" value="1"/>
</dbReference>
<proteinExistence type="predicted"/>